<dbReference type="Pfam" id="PF13450">
    <property type="entry name" value="NAD_binding_8"/>
    <property type="match status" value="1"/>
</dbReference>
<dbReference type="Proteomes" id="UP001642484">
    <property type="component" value="Unassembled WGS sequence"/>
</dbReference>
<dbReference type="EMBL" id="CAXAMN010013636">
    <property type="protein sequence ID" value="CAK9041349.1"/>
    <property type="molecule type" value="Genomic_DNA"/>
</dbReference>
<dbReference type="CDD" id="cd00030">
    <property type="entry name" value="C2"/>
    <property type="match status" value="1"/>
</dbReference>
<dbReference type="PANTHER" id="PTHR46313">
    <property type="match status" value="1"/>
</dbReference>
<dbReference type="SUPFAM" id="SSF51905">
    <property type="entry name" value="FAD/NAD(P)-binding domain"/>
    <property type="match status" value="1"/>
</dbReference>
<dbReference type="Gene3D" id="3.50.50.60">
    <property type="entry name" value="FAD/NAD(P)-binding domain"/>
    <property type="match status" value="1"/>
</dbReference>
<dbReference type="InterPro" id="IPR036188">
    <property type="entry name" value="FAD/NAD-bd_sf"/>
</dbReference>
<gene>
    <name evidence="1" type="ORF">CCMP2556_LOCUS22175</name>
</gene>
<dbReference type="InterPro" id="IPR045892">
    <property type="entry name" value="CrtISO-like"/>
</dbReference>
<accession>A0ABP0LTL2</accession>
<organism evidence="1 2">
    <name type="scientific">Durusdinium trenchii</name>
    <dbReference type="NCBI Taxonomy" id="1381693"/>
    <lineage>
        <taxon>Eukaryota</taxon>
        <taxon>Sar</taxon>
        <taxon>Alveolata</taxon>
        <taxon>Dinophyceae</taxon>
        <taxon>Suessiales</taxon>
        <taxon>Symbiodiniaceae</taxon>
        <taxon>Durusdinium</taxon>
    </lineage>
</organism>
<name>A0ABP0LTL2_9DINO</name>
<evidence type="ECO:0008006" key="3">
    <source>
        <dbReference type="Google" id="ProtNLM"/>
    </source>
</evidence>
<dbReference type="InterPro" id="IPR035892">
    <property type="entry name" value="C2_domain_sf"/>
</dbReference>
<sequence>MRAKPAVESEYDVVVIGSGLAGLTCAGVLAAAGKRVCVLESHYVPGGAAHTFRARAKGIEGDFCFDSGPSLYGGLSGERTSSPLKHVYQILGEEPKWIQYDRWNAFIPEGEANAAIGYEEFVTKLLPRFGGPNAQEQWQRLMQNIVPMADAICNGPPPAFVREDVGAAVTLARYLPKLKAIPGGPQKLSEPFSKFLEDAGVTDPFIKNWMDMFAFLLQGLPCYGAPTSMMAYMMGDLYKKNTCLDFPKGCKVILKAHVDEVIVEGLRVTAPEMLPGHKTPLEGRKRTGSANCTPCCLQLFLTLPSLARCKAHALRSPSTGNASFNKRFASAFETTNLVLPVEMTSPSVFTCVETALRLVPVLKEVIIGFMMLYACEETRRLEETQVYVFNIKVDSMAFDGAALKDTRGLHFAISIQKNGKTGHRCLLTPAIKPIVEGTEGHQRCFFNIRYEVDILWEGCDILTFSVYKHNLFLSNTFLGSCEMPLSLCYEQLVSTAKSCNPAEADPLPIELELTLMYNSKPAIGRCGLFVSCSKEALRSVGGRGALWATVPEEPGEERRKIYSDAIRCKMEEIHACHSLSVQLQQAQADLWMHGVERLTSEGALDNNTVQIARACGLVSAERAELLRQA</sequence>
<evidence type="ECO:0000313" key="2">
    <source>
        <dbReference type="Proteomes" id="UP001642484"/>
    </source>
</evidence>
<comment type="caution">
    <text evidence="1">The sequence shown here is derived from an EMBL/GenBank/DDBJ whole genome shotgun (WGS) entry which is preliminary data.</text>
</comment>
<reference evidence="1 2" key="1">
    <citation type="submission" date="2024-02" db="EMBL/GenBank/DDBJ databases">
        <authorList>
            <person name="Chen Y."/>
            <person name="Shah S."/>
            <person name="Dougan E. K."/>
            <person name="Thang M."/>
            <person name="Chan C."/>
        </authorList>
    </citation>
    <scope>NUCLEOTIDE SEQUENCE [LARGE SCALE GENOMIC DNA]</scope>
</reference>
<protein>
    <recommendedName>
        <fullName evidence="3">Prolycopene isomerase</fullName>
    </recommendedName>
</protein>
<proteinExistence type="predicted"/>
<evidence type="ECO:0000313" key="1">
    <source>
        <dbReference type="EMBL" id="CAK9041349.1"/>
    </source>
</evidence>
<dbReference type="SUPFAM" id="SSF49562">
    <property type="entry name" value="C2 domain (Calcium/lipid-binding domain, CaLB)"/>
    <property type="match status" value="1"/>
</dbReference>
<keyword evidence="2" id="KW-1185">Reference proteome</keyword>
<dbReference type="PANTHER" id="PTHR46313:SF3">
    <property type="entry name" value="PROLYCOPENE ISOMERASE, CHLOROPLASTIC"/>
    <property type="match status" value="1"/>
</dbReference>